<dbReference type="PANTHER" id="PTHR35370:SF1">
    <property type="entry name" value="TYPE VI SECRETION SYSTEM COMPONENT TSSF1"/>
    <property type="match status" value="1"/>
</dbReference>
<proteinExistence type="predicted"/>
<dbReference type="AlphaFoldDB" id="A0A975XV63"/>
<keyword evidence="2" id="KW-1185">Reference proteome</keyword>
<dbReference type="EMBL" id="CP064782">
    <property type="protein sequence ID" value="QWT49518.1"/>
    <property type="molecule type" value="Genomic_DNA"/>
</dbReference>
<dbReference type="NCBIfam" id="TIGR03359">
    <property type="entry name" value="VI_chp_6"/>
    <property type="match status" value="1"/>
</dbReference>
<name>A0A975XV63_9RHOO</name>
<dbReference type="Proteomes" id="UP000683428">
    <property type="component" value="Chromosome"/>
</dbReference>
<protein>
    <submittedName>
        <fullName evidence="1">Type VI secretion system baseplate subunit TssF</fullName>
    </submittedName>
</protein>
<evidence type="ECO:0000313" key="2">
    <source>
        <dbReference type="Proteomes" id="UP000683428"/>
    </source>
</evidence>
<accession>A0A975XV63</accession>
<reference evidence="1" key="1">
    <citation type="submission" date="2020-11" db="EMBL/GenBank/DDBJ databases">
        <title>Azospira inquinata sp. nov.</title>
        <authorList>
            <person name="Moe W.M."/>
            <person name="Mikes M.C."/>
        </authorList>
    </citation>
    <scope>NUCLEOTIDE SEQUENCE</scope>
    <source>
        <strain evidence="1">Azo-3</strain>
    </source>
</reference>
<dbReference type="InterPro" id="IPR010272">
    <property type="entry name" value="T6SS_TssF"/>
</dbReference>
<sequence length="613" mass="69652">MLDELLPYYERELGYLRKLSGEFAQRYPKIARRLQLEGEQCEDPHVERLIEAFSFLAARIHRKIDDEYPEIAESFLQVLYPHYLRPFPSCSIVQLDIDPSKPTIADRYPIPRHHPLISPTINGTSCRFRTAYDVEIWPLLVASAKLELSQTSEYLSRLMPAAAVITLELETLGGQDFGALDLSSLRFFLDGEGPLMHLLHETLFSRLKAIRIDDGKDTPAHTVLLTPEALEEVGFGEEECLLDYDQRSFLGYRLLSEYFAFPEKFLFFRLKGLRSPALRHPGNRLRIQFFLSQYGQDERYLRLQQTLSASNFKLGCTPVINLFRHAAEPIRLTHYRESYPVIPDSRKPRAFEVISVDKVNRAERLGNQEVSEQVPPFYAIGQHGGPAAAYYWYTSRDRATGEGDGGTEVHMHLTDLHFTPVRPEAEVLSLDLTCSNRDLPASLPFGGNQGDFQIPGHSVISRVKVLRKPTPSLRITHKRGLQWRLVSHLALNHLSIASQGKAALQELLGLYNLTDSQGISRQIQGIQAIDSRPHTTRVSGPLFSGFVRGTEIDLTLDESFYVGTGTHLFAMVLERFFALYCAPNSFTRLRVFTKQHEGILFQWPPRTGTALVI</sequence>
<dbReference type="Pfam" id="PF05947">
    <property type="entry name" value="T6SS_TssF"/>
    <property type="match status" value="1"/>
</dbReference>
<evidence type="ECO:0000313" key="1">
    <source>
        <dbReference type="EMBL" id="QWT49518.1"/>
    </source>
</evidence>
<gene>
    <name evidence="1" type="primary">tssF</name>
    <name evidence="1" type="ORF">Azoinq_02585</name>
</gene>
<dbReference type="KEGG" id="aiq:Azoinq_02585"/>
<organism evidence="1 2">
    <name type="scientific">Azospira inquinata</name>
    <dbReference type="NCBI Taxonomy" id="2785627"/>
    <lineage>
        <taxon>Bacteria</taxon>
        <taxon>Pseudomonadati</taxon>
        <taxon>Pseudomonadota</taxon>
        <taxon>Betaproteobacteria</taxon>
        <taxon>Rhodocyclales</taxon>
        <taxon>Rhodocyclaceae</taxon>
        <taxon>Azospira</taxon>
    </lineage>
</organism>
<dbReference type="RefSeq" id="WP_216126786.1">
    <property type="nucleotide sequence ID" value="NZ_CP064782.1"/>
</dbReference>
<dbReference type="PANTHER" id="PTHR35370">
    <property type="entry name" value="CYTOPLASMIC PROTEIN-RELATED-RELATED"/>
    <property type="match status" value="1"/>
</dbReference>
<dbReference type="PIRSF" id="PIRSF028304">
    <property type="entry name" value="UCP028304"/>
    <property type="match status" value="1"/>
</dbReference>